<comment type="caution">
    <text evidence="1">The sequence shown here is derived from an EMBL/GenBank/DDBJ whole genome shotgun (WGS) entry which is preliminary data.</text>
</comment>
<dbReference type="AlphaFoldDB" id="A0A016VQ64"/>
<dbReference type="EMBL" id="JARK01001342">
    <property type="protein sequence ID" value="EYC29461.1"/>
    <property type="molecule type" value="Genomic_DNA"/>
</dbReference>
<organism evidence="1 2">
    <name type="scientific">Ancylostoma ceylanicum</name>
    <dbReference type="NCBI Taxonomy" id="53326"/>
    <lineage>
        <taxon>Eukaryota</taxon>
        <taxon>Metazoa</taxon>
        <taxon>Ecdysozoa</taxon>
        <taxon>Nematoda</taxon>
        <taxon>Chromadorea</taxon>
        <taxon>Rhabditida</taxon>
        <taxon>Rhabditina</taxon>
        <taxon>Rhabditomorpha</taxon>
        <taxon>Strongyloidea</taxon>
        <taxon>Ancylostomatidae</taxon>
        <taxon>Ancylostomatinae</taxon>
        <taxon>Ancylostoma</taxon>
    </lineage>
</organism>
<name>A0A016VQ64_9BILA</name>
<reference evidence="2" key="1">
    <citation type="journal article" date="2015" name="Nat. Genet.">
        <title>The genome and transcriptome of the zoonotic hookworm Ancylostoma ceylanicum identify infection-specific gene families.</title>
        <authorList>
            <person name="Schwarz E.M."/>
            <person name="Hu Y."/>
            <person name="Antoshechkin I."/>
            <person name="Miller M.M."/>
            <person name="Sternberg P.W."/>
            <person name="Aroian R.V."/>
        </authorList>
    </citation>
    <scope>NUCLEOTIDE SEQUENCE</scope>
    <source>
        <strain evidence="2">HY135</strain>
    </source>
</reference>
<protein>
    <submittedName>
        <fullName evidence="1">Uncharacterized protein</fullName>
    </submittedName>
</protein>
<dbReference type="Proteomes" id="UP000024635">
    <property type="component" value="Unassembled WGS sequence"/>
</dbReference>
<evidence type="ECO:0000313" key="2">
    <source>
        <dbReference type="Proteomes" id="UP000024635"/>
    </source>
</evidence>
<proteinExistence type="predicted"/>
<sequence>MPAGKPQGHRSSFSCSSILVNKPPSPRLAPAAINSLYESTLLGLLPDHFCTDSAEIGLNDARGAMRLSDLHMRDLILTQNFVADGNGR</sequence>
<accession>A0A016VQ64</accession>
<gene>
    <name evidence="1" type="primary">Acey_s0006.g2986</name>
    <name evidence="1" type="ORF">Y032_0006g2986</name>
</gene>
<evidence type="ECO:0000313" key="1">
    <source>
        <dbReference type="EMBL" id="EYC29461.1"/>
    </source>
</evidence>
<keyword evidence="2" id="KW-1185">Reference proteome</keyword>